<dbReference type="AlphaFoldDB" id="C9RH29"/>
<dbReference type="OrthoDB" id="66077at2157"/>
<dbReference type="eggNOG" id="arCOG06576">
    <property type="taxonomic scope" value="Archaea"/>
</dbReference>
<keyword evidence="2" id="KW-1185">Reference proteome</keyword>
<dbReference type="GeneID" id="8513360"/>
<dbReference type="STRING" id="579137.Metvu_1023"/>
<organism evidence="1 2">
    <name type="scientific">Methanocaldococcus vulcanius (strain ATCC 700851 / DSM 12094 / M7)</name>
    <name type="common">Methanococcus vulcanius</name>
    <dbReference type="NCBI Taxonomy" id="579137"/>
    <lineage>
        <taxon>Archaea</taxon>
        <taxon>Methanobacteriati</taxon>
        <taxon>Methanobacteriota</taxon>
        <taxon>Methanomada group</taxon>
        <taxon>Methanococci</taxon>
        <taxon>Methanococcales</taxon>
        <taxon>Methanocaldococcaceae</taxon>
        <taxon>Methanocaldococcus</taxon>
    </lineage>
</organism>
<dbReference type="RefSeq" id="WP_015733101.1">
    <property type="nucleotide sequence ID" value="NC_013407.1"/>
</dbReference>
<evidence type="ECO:0000313" key="1">
    <source>
        <dbReference type="EMBL" id="ACX72881.1"/>
    </source>
</evidence>
<accession>C9RH29</accession>
<evidence type="ECO:0000313" key="2">
    <source>
        <dbReference type="Proteomes" id="UP000002063"/>
    </source>
</evidence>
<dbReference type="KEGG" id="mvu:Metvu_1023"/>
<proteinExistence type="predicted"/>
<gene>
    <name evidence="1" type="ordered locus">Metvu_1023</name>
</gene>
<dbReference type="Proteomes" id="UP000002063">
    <property type="component" value="Chromosome"/>
</dbReference>
<reference evidence="1" key="1">
    <citation type="submission" date="2009-10" db="EMBL/GenBank/DDBJ databases">
        <title>Complete sequence of chromosome of Methanocaldococcus vulcanius M7.</title>
        <authorList>
            <consortium name="US DOE Joint Genome Institute"/>
            <person name="Lucas S."/>
            <person name="Copeland A."/>
            <person name="Lapidus A."/>
            <person name="Glavina del Rio T."/>
            <person name="Dalin E."/>
            <person name="Tice H."/>
            <person name="Bruce D."/>
            <person name="Goodwin L."/>
            <person name="Pitluck S."/>
            <person name="Lcollab F.I."/>
            <person name="Brettin T."/>
            <person name="Detter J.C."/>
            <person name="Han C."/>
            <person name="Tapia R."/>
            <person name="Kuske C.R."/>
            <person name="Schmutz J."/>
            <person name="Larimer F."/>
            <person name="Land M."/>
            <person name="Hauser L."/>
            <person name="Kyrpides N."/>
            <person name="Ovchinikova G."/>
            <person name="Sieprawska-Lupa M."/>
            <person name="Whitman W.B."/>
            <person name="Woyke T."/>
        </authorList>
    </citation>
    <scope>NUCLEOTIDE SEQUENCE [LARGE SCALE GENOMIC DNA]</scope>
    <source>
        <strain evidence="1">M7</strain>
    </source>
</reference>
<dbReference type="HOGENOM" id="CLU_114816_0_0_2"/>
<dbReference type="EMBL" id="CP001787">
    <property type="protein sequence ID" value="ACX72881.1"/>
    <property type="molecule type" value="Genomic_DNA"/>
</dbReference>
<name>C9RH29_METVM</name>
<dbReference type="Gene3D" id="1.20.120.330">
    <property type="entry name" value="Nucleotidyltransferases domain 2"/>
    <property type="match status" value="1"/>
</dbReference>
<sequence length="177" mass="20799">MFDIDEFKEIAEKLPTFKSLPDEGKYRTAIGRYYYYIFLKLREIAKEIEEDREDGIYGLLNSGKAHGALPAYFTAFADNLRFDNNLRAELIKLADNLSRLRGKRNKCDYSIHENITFFDVIGAKKRVDTIEQIITNISYQKPKSKTKIVGLKNVLKYFKDKDKLPTYNDVINMMYRR</sequence>
<protein>
    <submittedName>
        <fullName evidence="1">Uncharacterized protein</fullName>
    </submittedName>
</protein>